<dbReference type="SUPFAM" id="SSF46565">
    <property type="entry name" value="Chaperone J-domain"/>
    <property type="match status" value="1"/>
</dbReference>
<dbReference type="Gene3D" id="3.10.660.10">
    <property type="entry name" value="DPH Zinc finger"/>
    <property type="match status" value="1"/>
</dbReference>
<dbReference type="GO" id="GO:0005783">
    <property type="term" value="C:endoplasmic reticulum"/>
    <property type="evidence" value="ECO:0007669"/>
    <property type="project" value="UniProtKB-ARBA"/>
</dbReference>
<dbReference type="PROSITE" id="PS50076">
    <property type="entry name" value="DNAJ_2"/>
    <property type="match status" value="1"/>
</dbReference>
<evidence type="ECO:0000313" key="7">
    <source>
        <dbReference type="EMBL" id="PKA56111.1"/>
    </source>
</evidence>
<evidence type="ECO:0000256" key="2">
    <source>
        <dbReference type="ARBA" id="ARBA00022723"/>
    </source>
</evidence>
<dbReference type="EMBL" id="KZ451975">
    <property type="protein sequence ID" value="PKA56111.1"/>
    <property type="molecule type" value="Genomic_DNA"/>
</dbReference>
<evidence type="ECO:0000313" key="8">
    <source>
        <dbReference type="Proteomes" id="UP000236161"/>
    </source>
</evidence>
<dbReference type="STRING" id="1088818.A0A2I0AKP1"/>
<dbReference type="PANTHER" id="PTHR45255">
    <property type="entry name" value="DNAJ HOMOLOG SUBFAMILY C MEMBER 24"/>
    <property type="match status" value="1"/>
</dbReference>
<evidence type="ECO:0000256" key="1">
    <source>
        <dbReference type="ARBA" id="ARBA00006169"/>
    </source>
</evidence>
<dbReference type="InterPro" id="IPR036869">
    <property type="entry name" value="J_dom_sf"/>
</dbReference>
<dbReference type="CDD" id="cd06257">
    <property type="entry name" value="DnaJ"/>
    <property type="match status" value="1"/>
</dbReference>
<dbReference type="SMART" id="SM00271">
    <property type="entry name" value="DnaJ"/>
    <property type="match status" value="1"/>
</dbReference>
<dbReference type="PANTHER" id="PTHR45255:SF1">
    <property type="entry name" value="DNAJ HOMOLOG SUBFAMILY C MEMBER 24"/>
    <property type="match status" value="1"/>
</dbReference>
<dbReference type="Pfam" id="PF05207">
    <property type="entry name" value="Zn_ribbon_CSL"/>
    <property type="match status" value="1"/>
</dbReference>
<accession>A0A2I0AKP1</accession>
<dbReference type="GO" id="GO:0008198">
    <property type="term" value="F:ferrous iron binding"/>
    <property type="evidence" value="ECO:0007669"/>
    <property type="project" value="TreeGrafter"/>
</dbReference>
<reference evidence="7 8" key="1">
    <citation type="journal article" date="2017" name="Nature">
        <title>The Apostasia genome and the evolution of orchids.</title>
        <authorList>
            <person name="Zhang G.Q."/>
            <person name="Liu K.W."/>
            <person name="Li Z."/>
            <person name="Lohaus R."/>
            <person name="Hsiao Y.Y."/>
            <person name="Niu S.C."/>
            <person name="Wang J.Y."/>
            <person name="Lin Y.C."/>
            <person name="Xu Q."/>
            <person name="Chen L.J."/>
            <person name="Yoshida K."/>
            <person name="Fujiwara S."/>
            <person name="Wang Z.W."/>
            <person name="Zhang Y.Q."/>
            <person name="Mitsuda N."/>
            <person name="Wang M."/>
            <person name="Liu G.H."/>
            <person name="Pecoraro L."/>
            <person name="Huang H.X."/>
            <person name="Xiao X.J."/>
            <person name="Lin M."/>
            <person name="Wu X.Y."/>
            <person name="Wu W.L."/>
            <person name="Chen Y.Y."/>
            <person name="Chang S.B."/>
            <person name="Sakamoto S."/>
            <person name="Ohme-Takagi M."/>
            <person name="Yagi M."/>
            <person name="Zeng S.J."/>
            <person name="Shen C.Y."/>
            <person name="Yeh C.M."/>
            <person name="Luo Y.B."/>
            <person name="Tsai W.C."/>
            <person name="Van de Peer Y."/>
            <person name="Liu Z.J."/>
        </authorList>
    </citation>
    <scope>NUCLEOTIDE SEQUENCE [LARGE SCALE GENOMIC DNA]</scope>
    <source>
        <strain evidence="8">cv. Shenzhen</strain>
        <tissue evidence="7">Stem</tissue>
    </source>
</reference>
<feature type="domain" description="J" evidence="5">
    <location>
        <begin position="12"/>
        <end position="84"/>
    </location>
</feature>
<sequence length="161" mass="18472">MLHMVDSSLRETHYEVLLVSEDSSYDEIRANYKAAILNYHPDKLNAKLVADGPYHAKQERFLSVQKAWEVLSDPKLRENYDKQLQASRNEIEVVENEIGLGEMMEKVDGDVREFLYHCRCGDYFCVTSVELQEIGISVEQWQGSVVLPCGSCSLKIRLVID</sequence>
<evidence type="ECO:0000259" key="5">
    <source>
        <dbReference type="PROSITE" id="PS50076"/>
    </source>
</evidence>
<protein>
    <submittedName>
        <fullName evidence="7">DnaJ protein like</fullName>
    </submittedName>
</protein>
<keyword evidence="8" id="KW-1185">Reference proteome</keyword>
<keyword evidence="4" id="KW-0408">Iron</keyword>
<dbReference type="InterPro" id="IPR007872">
    <property type="entry name" value="DPH_MB_dom"/>
</dbReference>
<evidence type="ECO:0000256" key="3">
    <source>
        <dbReference type="ARBA" id="ARBA00022833"/>
    </source>
</evidence>
<dbReference type="PRINTS" id="PR00625">
    <property type="entry name" value="JDOMAIN"/>
</dbReference>
<name>A0A2I0AKP1_9ASPA</name>
<dbReference type="PROSITE" id="PS51074">
    <property type="entry name" value="DPH_MB"/>
    <property type="match status" value="1"/>
</dbReference>
<evidence type="ECO:0000256" key="4">
    <source>
        <dbReference type="ARBA" id="ARBA00023004"/>
    </source>
</evidence>
<evidence type="ECO:0000259" key="6">
    <source>
        <dbReference type="PROSITE" id="PS51074"/>
    </source>
</evidence>
<dbReference type="Gene3D" id="1.10.287.110">
    <property type="entry name" value="DnaJ domain"/>
    <property type="match status" value="1"/>
</dbReference>
<dbReference type="InterPro" id="IPR036671">
    <property type="entry name" value="DPH_MB_sf"/>
</dbReference>
<keyword evidence="3" id="KW-0862">Zinc</keyword>
<dbReference type="InterPro" id="IPR001623">
    <property type="entry name" value="DnaJ_domain"/>
</dbReference>
<proteinExistence type="inferred from homology"/>
<dbReference type="Proteomes" id="UP000236161">
    <property type="component" value="Unassembled WGS sequence"/>
</dbReference>
<dbReference type="Pfam" id="PF00226">
    <property type="entry name" value="DnaJ"/>
    <property type="match status" value="1"/>
</dbReference>
<gene>
    <name evidence="7" type="primary">DNAJ1</name>
    <name evidence="7" type="ORF">AXF42_Ash015596</name>
</gene>
<organism evidence="7 8">
    <name type="scientific">Apostasia shenzhenica</name>
    <dbReference type="NCBI Taxonomy" id="1088818"/>
    <lineage>
        <taxon>Eukaryota</taxon>
        <taxon>Viridiplantae</taxon>
        <taxon>Streptophyta</taxon>
        <taxon>Embryophyta</taxon>
        <taxon>Tracheophyta</taxon>
        <taxon>Spermatophyta</taxon>
        <taxon>Magnoliopsida</taxon>
        <taxon>Liliopsida</taxon>
        <taxon>Asparagales</taxon>
        <taxon>Orchidaceae</taxon>
        <taxon>Apostasioideae</taxon>
        <taxon>Apostasia</taxon>
    </lineage>
</organism>
<keyword evidence="2" id="KW-0479">Metal-binding</keyword>
<comment type="similarity">
    <text evidence="1">Belongs to the DPH4 family.</text>
</comment>
<feature type="domain" description="DPH-type MB" evidence="6">
    <location>
        <begin position="94"/>
        <end position="161"/>
    </location>
</feature>
<dbReference type="AlphaFoldDB" id="A0A2I0AKP1"/>
<dbReference type="GO" id="GO:0001671">
    <property type="term" value="F:ATPase activator activity"/>
    <property type="evidence" value="ECO:0007669"/>
    <property type="project" value="TreeGrafter"/>
</dbReference>
<dbReference type="OrthoDB" id="66964at2759"/>